<dbReference type="InterPro" id="IPR050498">
    <property type="entry name" value="Ycf3"/>
</dbReference>
<dbReference type="PANTHER" id="PTHR44858:SF1">
    <property type="entry name" value="UDP-N-ACETYLGLUCOSAMINE--PEPTIDE N-ACETYLGLUCOSAMINYLTRANSFERASE SPINDLY-RELATED"/>
    <property type="match status" value="1"/>
</dbReference>
<dbReference type="OrthoDB" id="6396839at2"/>
<gene>
    <name evidence="5" type="ORF">C9J01_10130</name>
</gene>
<dbReference type="Pfam" id="PF13181">
    <property type="entry name" value="TPR_8"/>
    <property type="match status" value="1"/>
</dbReference>
<feature type="chain" id="PRO_5015712521" evidence="4">
    <location>
        <begin position="25"/>
        <end position="342"/>
    </location>
</feature>
<dbReference type="PROSITE" id="PS50005">
    <property type="entry name" value="TPR"/>
    <property type="match status" value="1"/>
</dbReference>
<comment type="caution">
    <text evidence="5">The sequence shown here is derived from an EMBL/GenBank/DDBJ whole genome shotgun (WGS) entry which is preliminary data.</text>
</comment>
<dbReference type="PANTHER" id="PTHR44858">
    <property type="entry name" value="TETRATRICOPEPTIDE REPEAT PROTEIN 6"/>
    <property type="match status" value="1"/>
</dbReference>
<name>A0A2T3NGF5_9GAMM</name>
<evidence type="ECO:0000256" key="1">
    <source>
        <dbReference type="ARBA" id="ARBA00022737"/>
    </source>
</evidence>
<sequence length="342" mass="38643">MKRAFELVLGVSLAVLIIAMPSYAQDAAPTLDSAEQLNPQQQRQAKQIQQWVMIAQDRNQNDERRADALRQLARYPNQNSLVAVARSLQDENPRVREAAVVAAEPYQFANRWRMLSPLLKDSDQHVRLAATINLIRNYAEMTPEQQADMGKPANGLFKYLKGKSDPSSQLLLADVYRWYQQFDDANRTYNALLDGDKQNPQIWLGLADNYRAQGEDHQANKVLLQAQKVLPDEANLFYSQALTLVRLEEKKQAADAMEKATELSPDNSYFWYLNGVLQEAFNVDQATASFEKAYEISGAPEQLYAVCDIYVRHGNLKADSCLESLAKVAPAFVIDELKSKRG</sequence>
<keyword evidence="1" id="KW-0677">Repeat</keyword>
<dbReference type="AlphaFoldDB" id="A0A2T3NGF5"/>
<dbReference type="Proteomes" id="UP000241346">
    <property type="component" value="Unassembled WGS sequence"/>
</dbReference>
<dbReference type="SUPFAM" id="SSF48371">
    <property type="entry name" value="ARM repeat"/>
    <property type="match status" value="1"/>
</dbReference>
<dbReference type="InterPro" id="IPR011990">
    <property type="entry name" value="TPR-like_helical_dom_sf"/>
</dbReference>
<evidence type="ECO:0000313" key="6">
    <source>
        <dbReference type="Proteomes" id="UP000241346"/>
    </source>
</evidence>
<evidence type="ECO:0000256" key="2">
    <source>
        <dbReference type="ARBA" id="ARBA00022803"/>
    </source>
</evidence>
<dbReference type="EMBL" id="PYMB01000003">
    <property type="protein sequence ID" value="PSW13635.1"/>
    <property type="molecule type" value="Genomic_DNA"/>
</dbReference>
<feature type="repeat" description="TPR" evidence="3">
    <location>
        <begin position="234"/>
        <end position="267"/>
    </location>
</feature>
<dbReference type="SUPFAM" id="SSF48452">
    <property type="entry name" value="TPR-like"/>
    <property type="match status" value="1"/>
</dbReference>
<dbReference type="Gene3D" id="1.25.10.10">
    <property type="entry name" value="Leucine-rich Repeat Variant"/>
    <property type="match status" value="1"/>
</dbReference>
<evidence type="ECO:0000313" key="5">
    <source>
        <dbReference type="EMBL" id="PSW13635.1"/>
    </source>
</evidence>
<dbReference type="Gene3D" id="1.25.40.10">
    <property type="entry name" value="Tetratricopeptide repeat domain"/>
    <property type="match status" value="1"/>
</dbReference>
<keyword evidence="4" id="KW-0732">Signal</keyword>
<evidence type="ECO:0000256" key="4">
    <source>
        <dbReference type="SAM" id="SignalP"/>
    </source>
</evidence>
<proteinExistence type="predicted"/>
<reference evidence="5 6" key="1">
    <citation type="submission" date="2018-03" db="EMBL/GenBank/DDBJ databases">
        <title>Whole genome sequencing of Histamine producing bacteria.</title>
        <authorList>
            <person name="Butler K."/>
        </authorList>
    </citation>
    <scope>NUCLEOTIDE SEQUENCE [LARGE SCALE GENOMIC DNA]</scope>
    <source>
        <strain evidence="5 6">DSM 19138</strain>
    </source>
</reference>
<protein>
    <submittedName>
        <fullName evidence="5">Uncharacterized protein</fullName>
    </submittedName>
</protein>
<organism evidence="5 6">
    <name type="scientific">Photobacterium rosenbergii</name>
    <dbReference type="NCBI Taxonomy" id="294936"/>
    <lineage>
        <taxon>Bacteria</taxon>
        <taxon>Pseudomonadati</taxon>
        <taxon>Pseudomonadota</taxon>
        <taxon>Gammaproteobacteria</taxon>
        <taxon>Vibrionales</taxon>
        <taxon>Vibrionaceae</taxon>
        <taxon>Photobacterium</taxon>
    </lineage>
</organism>
<accession>A0A2T3NGF5</accession>
<dbReference type="InterPro" id="IPR016024">
    <property type="entry name" value="ARM-type_fold"/>
</dbReference>
<keyword evidence="2 3" id="KW-0802">TPR repeat</keyword>
<dbReference type="InterPro" id="IPR019734">
    <property type="entry name" value="TPR_rpt"/>
</dbReference>
<dbReference type="InterPro" id="IPR011989">
    <property type="entry name" value="ARM-like"/>
</dbReference>
<feature type="signal peptide" evidence="4">
    <location>
        <begin position="1"/>
        <end position="24"/>
    </location>
</feature>
<evidence type="ECO:0000256" key="3">
    <source>
        <dbReference type="PROSITE-ProRule" id="PRU00339"/>
    </source>
</evidence>